<reference evidence="1" key="1">
    <citation type="submission" date="2023-04" db="EMBL/GenBank/DDBJ databases">
        <title>Draft Genome sequencing of Naganishia species isolated from polar environments using Oxford Nanopore Technology.</title>
        <authorList>
            <person name="Leo P."/>
            <person name="Venkateswaran K."/>
        </authorList>
    </citation>
    <scope>NUCLEOTIDE SEQUENCE</scope>
    <source>
        <strain evidence="1">MNA-CCFEE 5262</strain>
    </source>
</reference>
<gene>
    <name evidence="1" type="ORF">QFC20_003251</name>
</gene>
<accession>A0ACC2WCZ3</accession>
<keyword evidence="2" id="KW-1185">Reference proteome</keyword>
<name>A0ACC2WCZ3_9TREE</name>
<sequence>MGLSPIQTQNLQADERPGVETDLADACGWIFTGLVLEFVSLASESCRAAERIVRGDASDAPGAGEQAVMSGSEAEEQNQETIQGSKDKGKHREQMADPVEGAQAGRRRRRFSLSFNFQGMLNLDDIEERLNEDPETVVSEETAAPDWDILGELLRHLVEIHREDEFRYIETAYQYAIPLDLVFAHSPSLEGPLPVITARLAASALTSPALTSPALTSPVSSPVDRFSCQDNADCREAHTHLSTGRRALTILCGRLKNLIEQREEIQLHGHKTIVELDRMNPDVRERVVWVKACLACCLYLLARSESPSQLYLLQLQELLPTGISHIDYLINDIAATFTTRPVQAKANHRQATADPSAAVSKGNFDIGTSPIKSQRTTVRDRRPSLSAKPSSIFSFSSSVFSVGGRFSRPVKSSTSLPQLSFEAASSSVPLEPEIGSSPMIASTSAGPPLRRADGSRGSAADILQRYHLPESANGAREDSGGAERRSPWGRFASLRPFRRSPLTTPSIPPDVTTSGRPVGRNDSEQSLVSVQSYNSRPRDIGSCSIKQDSPPRLSDSVTSEETNESQGLEIPAIKTIACTPSPRIGGMFPRTPPSVVNGHLHPRIQGAPRAFENSLAMPPLDPALAAAEKASVLNKKNQCATRMRNDENPKLAIARSSPAGT</sequence>
<dbReference type="Proteomes" id="UP001230649">
    <property type="component" value="Unassembled WGS sequence"/>
</dbReference>
<evidence type="ECO:0000313" key="2">
    <source>
        <dbReference type="Proteomes" id="UP001230649"/>
    </source>
</evidence>
<evidence type="ECO:0000313" key="1">
    <source>
        <dbReference type="EMBL" id="KAJ9109507.1"/>
    </source>
</evidence>
<dbReference type="EMBL" id="JASBWS010000029">
    <property type="protein sequence ID" value="KAJ9109507.1"/>
    <property type="molecule type" value="Genomic_DNA"/>
</dbReference>
<organism evidence="1 2">
    <name type="scientific">Naganishia adeliensis</name>
    <dbReference type="NCBI Taxonomy" id="92952"/>
    <lineage>
        <taxon>Eukaryota</taxon>
        <taxon>Fungi</taxon>
        <taxon>Dikarya</taxon>
        <taxon>Basidiomycota</taxon>
        <taxon>Agaricomycotina</taxon>
        <taxon>Tremellomycetes</taxon>
        <taxon>Filobasidiales</taxon>
        <taxon>Filobasidiaceae</taxon>
        <taxon>Naganishia</taxon>
    </lineage>
</organism>
<protein>
    <submittedName>
        <fullName evidence="1">Uncharacterized protein</fullName>
    </submittedName>
</protein>
<proteinExistence type="predicted"/>
<comment type="caution">
    <text evidence="1">The sequence shown here is derived from an EMBL/GenBank/DDBJ whole genome shotgun (WGS) entry which is preliminary data.</text>
</comment>